<dbReference type="PANTHER" id="PTHR30595:SF6">
    <property type="entry name" value="SCHLAFEN ALBA-2 DOMAIN-CONTAINING PROTEIN"/>
    <property type="match status" value="1"/>
</dbReference>
<dbReference type="Pfam" id="PF04326">
    <property type="entry name" value="SLFN_AlbA_2"/>
    <property type="match status" value="1"/>
</dbReference>
<evidence type="ECO:0000313" key="3">
    <source>
        <dbReference type="Proteomes" id="UP000294802"/>
    </source>
</evidence>
<name>A0A4R6BX11_9STAP</name>
<dbReference type="InterPro" id="IPR038461">
    <property type="entry name" value="Schlafen_AlbA_2_dom_sf"/>
</dbReference>
<dbReference type="GO" id="GO:0005524">
    <property type="term" value="F:ATP binding"/>
    <property type="evidence" value="ECO:0007669"/>
    <property type="project" value="UniProtKB-KW"/>
</dbReference>
<dbReference type="PANTHER" id="PTHR30595">
    <property type="entry name" value="GLPR-RELATED TRANSCRIPTIONAL REPRESSOR"/>
    <property type="match status" value="1"/>
</dbReference>
<dbReference type="AlphaFoldDB" id="A0A4R6BX11"/>
<dbReference type="OrthoDB" id="8456725at2"/>
<dbReference type="InterPro" id="IPR007421">
    <property type="entry name" value="Schlafen_AlbA_2_dom"/>
</dbReference>
<organism evidence="2 3">
    <name type="scientific">Macrococcus lamae</name>
    <dbReference type="NCBI Taxonomy" id="198484"/>
    <lineage>
        <taxon>Bacteria</taxon>
        <taxon>Bacillati</taxon>
        <taxon>Bacillota</taxon>
        <taxon>Bacilli</taxon>
        <taxon>Bacillales</taxon>
        <taxon>Staphylococcaceae</taxon>
        <taxon>Macrococcus</taxon>
    </lineage>
</organism>
<accession>A0A4R6BX11</accession>
<sequence length="161" mass="18140">MQRGDIILDILEVIKNGESNTVEFKSWIKTPHFKEMIDLLVKEAVGFANTKGGRIFAGVEDNGEITGCNSFDTQNIIESIYDKTIPKLFTEIEIVQIQDKTILQITVEKSPNKISTSKGISYKRLGKNTKPDYPVEYSSNRIDGFKGDYSSKVIEPSIKKM</sequence>
<keyword evidence="2" id="KW-0067">ATP-binding</keyword>
<dbReference type="RefSeq" id="WP_133443088.1">
    <property type="nucleotide sequence ID" value="NZ_SCWB01000002.1"/>
</dbReference>
<comment type="caution">
    <text evidence="2">The sequence shown here is derived from an EMBL/GenBank/DDBJ whole genome shotgun (WGS) entry which is preliminary data.</text>
</comment>
<feature type="domain" description="Schlafen AlbA-2" evidence="1">
    <location>
        <begin position="18"/>
        <end position="131"/>
    </location>
</feature>
<protein>
    <submittedName>
        <fullName evidence="2">ATP-binding protein</fullName>
    </submittedName>
</protein>
<keyword evidence="3" id="KW-1185">Reference proteome</keyword>
<keyword evidence="2" id="KW-0547">Nucleotide-binding</keyword>
<evidence type="ECO:0000313" key="2">
    <source>
        <dbReference type="EMBL" id="TDM12879.1"/>
    </source>
</evidence>
<evidence type="ECO:0000259" key="1">
    <source>
        <dbReference type="Pfam" id="PF04326"/>
    </source>
</evidence>
<dbReference type="Gene3D" id="3.30.950.30">
    <property type="entry name" value="Schlafen, AAA domain"/>
    <property type="match status" value="1"/>
</dbReference>
<gene>
    <name evidence="2" type="ORF">ERX29_02430</name>
</gene>
<dbReference type="EMBL" id="SCWB01000002">
    <property type="protein sequence ID" value="TDM12879.1"/>
    <property type="molecule type" value="Genomic_DNA"/>
</dbReference>
<proteinExistence type="predicted"/>
<reference evidence="2 3" key="1">
    <citation type="submission" date="2019-01" db="EMBL/GenBank/DDBJ databases">
        <title>Draft genome sequences of the type strains of six Macrococcus species.</title>
        <authorList>
            <person name="Mazhar S."/>
            <person name="Altermann E."/>
            <person name="Hill C."/>
            <person name="Mcauliffe O."/>
        </authorList>
    </citation>
    <scope>NUCLEOTIDE SEQUENCE [LARGE SCALE GENOMIC DNA]</scope>
    <source>
        <strain evidence="2 3">CCM4815</strain>
    </source>
</reference>
<dbReference type="Proteomes" id="UP000294802">
    <property type="component" value="Unassembled WGS sequence"/>
</dbReference>